<proteinExistence type="predicted"/>
<evidence type="ECO:0000313" key="1">
    <source>
        <dbReference type="EMBL" id="RXG93015.1"/>
    </source>
</evidence>
<dbReference type="EMBL" id="RDRA01000011">
    <property type="protein sequence ID" value="RXG93015.1"/>
    <property type="molecule type" value="Genomic_DNA"/>
</dbReference>
<dbReference type="RefSeq" id="WP_128940512.1">
    <property type="nucleotide sequence ID" value="NZ_RDRA01000011.1"/>
</dbReference>
<name>A0ABY0DIB7_9BRAD</name>
<dbReference type="Proteomes" id="UP000289946">
    <property type="component" value="Unassembled WGS sequence"/>
</dbReference>
<organism evidence="1 2">
    <name type="scientific">Bradyrhizobium zhanjiangense</name>
    <dbReference type="NCBI Taxonomy" id="1325107"/>
    <lineage>
        <taxon>Bacteria</taxon>
        <taxon>Pseudomonadati</taxon>
        <taxon>Pseudomonadota</taxon>
        <taxon>Alphaproteobacteria</taxon>
        <taxon>Hyphomicrobiales</taxon>
        <taxon>Nitrobacteraceae</taxon>
        <taxon>Bradyrhizobium</taxon>
    </lineage>
</organism>
<sequence length="80" mass="8748">MARTQGLQKFIERGAFGEGPGRAAYVLDPTKLPQPGRGFEWQIVRDFMPGDAIFADPGLKPVFEAALKRGCAIVAKDQSR</sequence>
<keyword evidence="2" id="KW-1185">Reference proteome</keyword>
<reference evidence="1 2" key="1">
    <citation type="submission" date="2018-10" db="EMBL/GenBank/DDBJ databases">
        <title>Bradyrhizobium sp. nov., isolated from effective nodules of peanut in China.</title>
        <authorList>
            <person name="Li Y."/>
        </authorList>
    </citation>
    <scope>NUCLEOTIDE SEQUENCE [LARGE SCALE GENOMIC DNA]</scope>
    <source>
        <strain evidence="1 2">CCBAU 51781</strain>
    </source>
</reference>
<comment type="caution">
    <text evidence="1">The sequence shown here is derived from an EMBL/GenBank/DDBJ whole genome shotgun (WGS) entry which is preliminary data.</text>
</comment>
<accession>A0ABY0DIB7</accession>
<protein>
    <submittedName>
        <fullName evidence="1">Uncharacterized protein</fullName>
    </submittedName>
</protein>
<evidence type="ECO:0000313" key="2">
    <source>
        <dbReference type="Proteomes" id="UP000289946"/>
    </source>
</evidence>
<gene>
    <name evidence="1" type="ORF">EAS62_20170</name>
</gene>